<dbReference type="EMBL" id="NWVC01000007">
    <property type="protein sequence ID" value="PCG13572.1"/>
    <property type="molecule type" value="Genomic_DNA"/>
</dbReference>
<reference evidence="4 5" key="1">
    <citation type="submission" date="2017-09" db="EMBL/GenBank/DDBJ databases">
        <title>Sphingomonas adhaesiva DSM 7418, whole genome shotgun sequence.</title>
        <authorList>
            <person name="Feng G."/>
            <person name="Zhu H."/>
        </authorList>
    </citation>
    <scope>NUCLEOTIDE SEQUENCE [LARGE SCALE GENOMIC DNA]</scope>
    <source>
        <strain evidence="4 5">DSM 7418</strain>
    </source>
</reference>
<dbReference type="PANTHER" id="PTHR32089:SF112">
    <property type="entry name" value="LYSOZYME-LIKE PROTEIN-RELATED"/>
    <property type="match status" value="1"/>
</dbReference>
<comment type="caution">
    <text evidence="4">The sequence shown here is derived from an EMBL/GenBank/DDBJ whole genome shotgun (WGS) entry which is preliminary data.</text>
</comment>
<proteinExistence type="predicted"/>
<sequence length="419" mass="43861">MPVSDQAEDRGDLLSVALAHMTNGIVVLGEDETVLLVNDRMHRLFALAPGTIAAGTTLAQLLGHVGASVGWDAARVARVLDNHRSWKREGTDRQLDHHYDDGTVLRIAYRPYRARGAVLTFDDITQQEQRATLARARKDAARQFRDDVGETVAGVARVAAAIRARGDDAAAATAIVAARVGDIAGLSAEASTGMAAAADAAARLNDTIGATADAIDDAAGIAEQARVAAGHSSTAIAKLADHARAIGPVLDQIGALAAQSRLLALNATIEAARAGDAGQGFRVVAQEARLLTDQIGRATGGIADHVDGIRDGVDDVVGAHAVIRGRLDDVHGRAASVRATMQAERVEVAAVARAAREIAGNGDLAVRHAHALEDAHRRLDAAFRDVTRQVDAAERQVSQLVDGADRFWSMHLAAHHDAG</sequence>
<accession>A0A2A4I716</accession>
<dbReference type="PANTHER" id="PTHR32089">
    <property type="entry name" value="METHYL-ACCEPTING CHEMOTAXIS PROTEIN MCPB"/>
    <property type="match status" value="1"/>
</dbReference>
<dbReference type="InterPro" id="IPR004089">
    <property type="entry name" value="MCPsignal_dom"/>
</dbReference>
<dbReference type="PROSITE" id="PS50111">
    <property type="entry name" value="CHEMOTAXIS_TRANSDUC_2"/>
    <property type="match status" value="1"/>
</dbReference>
<evidence type="ECO:0000313" key="4">
    <source>
        <dbReference type="EMBL" id="PCG13572.1"/>
    </source>
</evidence>
<keyword evidence="1 2" id="KW-0807">Transducer</keyword>
<dbReference type="GO" id="GO:0016020">
    <property type="term" value="C:membrane"/>
    <property type="evidence" value="ECO:0007669"/>
    <property type="project" value="InterPro"/>
</dbReference>
<dbReference type="SMART" id="SM00283">
    <property type="entry name" value="MA"/>
    <property type="match status" value="1"/>
</dbReference>
<dbReference type="Gene3D" id="1.10.287.950">
    <property type="entry name" value="Methyl-accepting chemotaxis protein"/>
    <property type="match status" value="1"/>
</dbReference>
<gene>
    <name evidence="4" type="ORF">COA07_13740</name>
</gene>
<dbReference type="SUPFAM" id="SSF58104">
    <property type="entry name" value="Methyl-accepting chemotaxis protein (MCP) signaling domain"/>
    <property type="match status" value="1"/>
</dbReference>
<dbReference type="AlphaFoldDB" id="A0A2A4I716"/>
<evidence type="ECO:0000313" key="5">
    <source>
        <dbReference type="Proteomes" id="UP000218323"/>
    </source>
</evidence>
<feature type="domain" description="Methyl-accepting transducer" evidence="3">
    <location>
        <begin position="144"/>
        <end position="394"/>
    </location>
</feature>
<name>A0A2A4I716_9SPHN</name>
<evidence type="ECO:0000256" key="2">
    <source>
        <dbReference type="PROSITE-ProRule" id="PRU00284"/>
    </source>
</evidence>
<dbReference type="Pfam" id="PF00015">
    <property type="entry name" value="MCPsignal"/>
    <property type="match status" value="1"/>
</dbReference>
<evidence type="ECO:0000256" key="1">
    <source>
        <dbReference type="ARBA" id="ARBA00023224"/>
    </source>
</evidence>
<dbReference type="InterPro" id="IPR035965">
    <property type="entry name" value="PAS-like_dom_sf"/>
</dbReference>
<evidence type="ECO:0000259" key="3">
    <source>
        <dbReference type="PROSITE" id="PS50111"/>
    </source>
</evidence>
<protein>
    <recommendedName>
        <fullName evidence="3">Methyl-accepting transducer domain-containing protein</fullName>
    </recommendedName>
</protein>
<keyword evidence="5" id="KW-1185">Reference proteome</keyword>
<dbReference type="Pfam" id="PF12860">
    <property type="entry name" value="PAS_7"/>
    <property type="match status" value="1"/>
</dbReference>
<dbReference type="Proteomes" id="UP000218323">
    <property type="component" value="Unassembled WGS sequence"/>
</dbReference>
<dbReference type="GO" id="GO:0007165">
    <property type="term" value="P:signal transduction"/>
    <property type="evidence" value="ECO:0007669"/>
    <property type="project" value="UniProtKB-KW"/>
</dbReference>
<dbReference type="SUPFAM" id="SSF55785">
    <property type="entry name" value="PYP-like sensor domain (PAS domain)"/>
    <property type="match status" value="1"/>
</dbReference>
<dbReference type="Gene3D" id="3.30.450.20">
    <property type="entry name" value="PAS domain"/>
    <property type="match status" value="1"/>
</dbReference>
<organism evidence="4 5">
    <name type="scientific">Sphingomonas adhaesiva</name>
    <dbReference type="NCBI Taxonomy" id="28212"/>
    <lineage>
        <taxon>Bacteria</taxon>
        <taxon>Pseudomonadati</taxon>
        <taxon>Pseudomonadota</taxon>
        <taxon>Alphaproteobacteria</taxon>
        <taxon>Sphingomonadales</taxon>
        <taxon>Sphingomonadaceae</taxon>
        <taxon>Sphingomonas</taxon>
    </lineage>
</organism>